<dbReference type="GO" id="GO:0016139">
    <property type="term" value="P:glycoside catabolic process"/>
    <property type="evidence" value="ECO:0007669"/>
    <property type="project" value="TreeGrafter"/>
</dbReference>
<evidence type="ECO:0000256" key="4">
    <source>
        <dbReference type="ARBA" id="ARBA00022801"/>
    </source>
</evidence>
<dbReference type="PROSITE" id="PS51175">
    <property type="entry name" value="CBM6"/>
    <property type="match status" value="1"/>
</dbReference>
<dbReference type="OrthoDB" id="9813184at2"/>
<feature type="signal peptide" evidence="6">
    <location>
        <begin position="1"/>
        <end position="27"/>
    </location>
</feature>
<protein>
    <recommendedName>
        <fullName evidence="2">alpha-L-fucosidase</fullName>
        <ecNumber evidence="2">3.2.1.51</ecNumber>
    </recommendedName>
</protein>
<dbReference type="InterPro" id="IPR008979">
    <property type="entry name" value="Galactose-bd-like_sf"/>
</dbReference>
<name>A0A6H9Z0F2_9ACTN</name>
<evidence type="ECO:0000259" key="7">
    <source>
        <dbReference type="PROSITE" id="PS50022"/>
    </source>
</evidence>
<dbReference type="GO" id="GO:0004560">
    <property type="term" value="F:alpha-L-fucosidase activity"/>
    <property type="evidence" value="ECO:0007669"/>
    <property type="project" value="InterPro"/>
</dbReference>
<keyword evidence="3 6" id="KW-0732">Signal</keyword>
<evidence type="ECO:0000256" key="6">
    <source>
        <dbReference type="SAM" id="SignalP"/>
    </source>
</evidence>
<evidence type="ECO:0000256" key="3">
    <source>
        <dbReference type="ARBA" id="ARBA00022729"/>
    </source>
</evidence>
<dbReference type="EMBL" id="WBMT01000001">
    <property type="protein sequence ID" value="KAB2352640.1"/>
    <property type="molecule type" value="Genomic_DNA"/>
</dbReference>
<organism evidence="9 10">
    <name type="scientific">Actinomadura rudentiformis</name>
    <dbReference type="NCBI Taxonomy" id="359158"/>
    <lineage>
        <taxon>Bacteria</taxon>
        <taxon>Bacillati</taxon>
        <taxon>Actinomycetota</taxon>
        <taxon>Actinomycetes</taxon>
        <taxon>Streptosporangiales</taxon>
        <taxon>Thermomonosporaceae</taxon>
        <taxon>Actinomadura</taxon>
    </lineage>
</organism>
<dbReference type="PANTHER" id="PTHR10030">
    <property type="entry name" value="ALPHA-L-FUCOSIDASE"/>
    <property type="match status" value="1"/>
</dbReference>
<dbReference type="CDD" id="cd04082">
    <property type="entry name" value="CBM35_pectate_lyase-like"/>
    <property type="match status" value="1"/>
</dbReference>
<dbReference type="Pfam" id="PF00754">
    <property type="entry name" value="F5_F8_type_C"/>
    <property type="match status" value="1"/>
</dbReference>
<dbReference type="EC" id="3.2.1.51" evidence="2"/>
<evidence type="ECO:0000313" key="10">
    <source>
        <dbReference type="Proteomes" id="UP000468735"/>
    </source>
</evidence>
<dbReference type="PANTHER" id="PTHR10030:SF37">
    <property type="entry name" value="ALPHA-L-FUCOSIDASE-RELATED"/>
    <property type="match status" value="1"/>
</dbReference>
<keyword evidence="4" id="KW-0378">Hydrolase</keyword>
<evidence type="ECO:0000256" key="2">
    <source>
        <dbReference type="ARBA" id="ARBA00012662"/>
    </source>
</evidence>
<evidence type="ECO:0000313" key="9">
    <source>
        <dbReference type="EMBL" id="KAB2352640.1"/>
    </source>
</evidence>
<proteinExistence type="inferred from homology"/>
<dbReference type="PROSITE" id="PS50022">
    <property type="entry name" value="FA58C_3"/>
    <property type="match status" value="1"/>
</dbReference>
<feature type="domain" description="CBM6" evidence="8">
    <location>
        <begin position="596"/>
        <end position="720"/>
    </location>
</feature>
<dbReference type="AlphaFoldDB" id="A0A6H9Z0F2"/>
<keyword evidence="10" id="KW-1185">Reference proteome</keyword>
<dbReference type="GO" id="GO:0030246">
    <property type="term" value="F:carbohydrate binding"/>
    <property type="evidence" value="ECO:0007669"/>
    <property type="project" value="InterPro"/>
</dbReference>
<dbReference type="Gene3D" id="2.60.120.260">
    <property type="entry name" value="Galactose-binding domain-like"/>
    <property type="match status" value="2"/>
</dbReference>
<dbReference type="RefSeq" id="WP_151557654.1">
    <property type="nucleotide sequence ID" value="NZ_WBMT01000001.1"/>
</dbReference>
<dbReference type="Pfam" id="PF01120">
    <property type="entry name" value="Alpha_L_fucos"/>
    <property type="match status" value="1"/>
</dbReference>
<gene>
    <name evidence="9" type="ORF">F8566_03060</name>
</gene>
<feature type="chain" id="PRO_5039399350" description="alpha-L-fucosidase" evidence="6">
    <location>
        <begin position="28"/>
        <end position="720"/>
    </location>
</feature>
<dbReference type="InterPro" id="IPR005084">
    <property type="entry name" value="CBM6"/>
</dbReference>
<evidence type="ECO:0000256" key="5">
    <source>
        <dbReference type="ARBA" id="ARBA00023295"/>
    </source>
</evidence>
<dbReference type="InterPro" id="IPR017853">
    <property type="entry name" value="GH"/>
</dbReference>
<keyword evidence="5" id="KW-0326">Glycosidase</keyword>
<dbReference type="Proteomes" id="UP000468735">
    <property type="component" value="Unassembled WGS sequence"/>
</dbReference>
<evidence type="ECO:0000256" key="1">
    <source>
        <dbReference type="ARBA" id="ARBA00007951"/>
    </source>
</evidence>
<dbReference type="SUPFAM" id="SSF49785">
    <property type="entry name" value="Galactose-binding domain-like"/>
    <property type="match status" value="2"/>
</dbReference>
<dbReference type="GO" id="GO:0005764">
    <property type="term" value="C:lysosome"/>
    <property type="evidence" value="ECO:0007669"/>
    <property type="project" value="TreeGrafter"/>
</dbReference>
<dbReference type="Pfam" id="PF03422">
    <property type="entry name" value="CBM_6"/>
    <property type="match status" value="1"/>
</dbReference>
<accession>A0A6H9Z0F2</accession>
<feature type="domain" description="F5/8 type C" evidence="7">
    <location>
        <begin position="435"/>
        <end position="584"/>
    </location>
</feature>
<dbReference type="InterPro" id="IPR057739">
    <property type="entry name" value="Glyco_hydro_29_N"/>
</dbReference>
<comment type="similarity">
    <text evidence="1">Belongs to the glycosyl hydrolase 29 family.</text>
</comment>
<dbReference type="Gene3D" id="3.20.20.80">
    <property type="entry name" value="Glycosidases"/>
    <property type="match status" value="1"/>
</dbReference>
<comment type="caution">
    <text evidence="9">The sequence shown here is derived from an EMBL/GenBank/DDBJ whole genome shotgun (WGS) entry which is preliminary data.</text>
</comment>
<dbReference type="InterPro" id="IPR000421">
    <property type="entry name" value="FA58C"/>
</dbReference>
<dbReference type="SUPFAM" id="SSF51445">
    <property type="entry name" value="(Trans)glycosidases"/>
    <property type="match status" value="1"/>
</dbReference>
<reference evidence="9 10" key="1">
    <citation type="submission" date="2019-09" db="EMBL/GenBank/DDBJ databases">
        <title>Actinomadura physcomitrii sp. nov., a novel actinomycete isolated from moss [Physcomitrium sphaericum (Ludw) Fuernr].</title>
        <authorList>
            <person name="Zhuang X."/>
            <person name="Liu C."/>
        </authorList>
    </citation>
    <scope>NUCLEOTIDE SEQUENCE [LARGE SCALE GENOMIC DNA]</scope>
    <source>
        <strain evidence="9 10">HMC1</strain>
    </source>
</reference>
<dbReference type="GO" id="GO:0006004">
    <property type="term" value="P:fucose metabolic process"/>
    <property type="evidence" value="ECO:0007669"/>
    <property type="project" value="TreeGrafter"/>
</dbReference>
<evidence type="ECO:0000259" key="8">
    <source>
        <dbReference type="PROSITE" id="PS51175"/>
    </source>
</evidence>
<sequence length="720" mass="77766">MRSSLRCLSLKALALLTAVTAVLAVTAAPPATAELHHPRQAFLRGSIGGLFLHWGMRTAPAHTSCSAWESAVTNGGWNPSYWVNEAKKLHTQYIVLATFHSRLGYARPWPSAIPGSCRTNRDFLGELVTAANGQGLRVILYMTDDPQWWNEGLGSGQSWLNSSAYSSYKGRSVDLHTRDGFGEFSYDNFVEVMQRYPELAGFWIDNDNAYWERNGLYERIRRDRPHFTLSNNNEDTPIMDMISNEQKTGMTPSYDYPQAVYTAAPRLIEADFKLPTSGAWWYTGSDNAVDRRLTLGRLITNAGSSVKALMAETPMKAGRMPPAQEAFNNFANGYLEEIWESLHGTEGGGYMYGGLKPGFWNDGAHGVTTISKTDPNLHHVHVITRPSGSTLRIRDNGYEVASVTDLRTGAPVSFGQSGGTLTLNGVSNWDQYDTVFKVVTAGREGILPRSTYTMSASASASGHPASHAADGDYLTYWDATSAQPVSLRFDLGSAKPVRYVGINQREDSTTYPASGSARIRDYRVYVSDDGSNWGSPIKTGTLPNHRGVQIIDLPATTTARHVRVEKVNSHGVARLRVDEAWIGTAYAGDGGPGGPGDHQAEDATISQGVVESNHAGFTGSGFVNYTNVAGSYVEFTVNAAQAGNATLTLRYANGTTTDRPMDIVVNGAVVSAARSFAGTGAWTSWATTTLTVPLNAGANTIRATATTANGGPNLDKITIG</sequence>
<dbReference type="InterPro" id="IPR000933">
    <property type="entry name" value="Glyco_hydro_29"/>
</dbReference>